<dbReference type="Proteomes" id="UP001595961">
    <property type="component" value="Unassembled WGS sequence"/>
</dbReference>
<evidence type="ECO:0000313" key="4">
    <source>
        <dbReference type="Proteomes" id="UP001595961"/>
    </source>
</evidence>
<accession>A0ABV9C613</accession>
<proteinExistence type="predicted"/>
<organism evidence="3 4">
    <name type="scientific">Dyella halodurans</name>
    <dbReference type="NCBI Taxonomy" id="1920171"/>
    <lineage>
        <taxon>Bacteria</taxon>
        <taxon>Pseudomonadati</taxon>
        <taxon>Pseudomonadota</taxon>
        <taxon>Gammaproteobacteria</taxon>
        <taxon>Lysobacterales</taxon>
        <taxon>Rhodanobacteraceae</taxon>
        <taxon>Dyella</taxon>
    </lineage>
</organism>
<sequence>MFRATHALINRVLVASLVVLGAATAVHAQETASQAANAASMQSVADTQGNAATPAAAQRPILKPGDRNCLQTTGSLIPAKPGTCLTLAPGRSYSRDDIDRTGQPTLGPALQMLDPSITVRGH</sequence>
<feature type="chain" id="PRO_5046163494" evidence="2">
    <location>
        <begin position="29"/>
        <end position="122"/>
    </location>
</feature>
<dbReference type="RefSeq" id="WP_266148144.1">
    <property type="nucleotide sequence ID" value="NZ_CP064028.1"/>
</dbReference>
<evidence type="ECO:0000256" key="1">
    <source>
        <dbReference type="SAM" id="MobiDB-lite"/>
    </source>
</evidence>
<feature type="region of interest" description="Disordered" evidence="1">
    <location>
        <begin position="44"/>
        <end position="74"/>
    </location>
</feature>
<name>A0ABV9C613_9GAMM</name>
<gene>
    <name evidence="3" type="ORF">ACFO5W_17885</name>
</gene>
<evidence type="ECO:0000313" key="3">
    <source>
        <dbReference type="EMBL" id="MFC4528519.1"/>
    </source>
</evidence>
<comment type="caution">
    <text evidence="3">The sequence shown here is derived from an EMBL/GenBank/DDBJ whole genome shotgun (WGS) entry which is preliminary data.</text>
</comment>
<keyword evidence="4" id="KW-1185">Reference proteome</keyword>
<feature type="signal peptide" evidence="2">
    <location>
        <begin position="1"/>
        <end position="28"/>
    </location>
</feature>
<evidence type="ECO:0000256" key="2">
    <source>
        <dbReference type="SAM" id="SignalP"/>
    </source>
</evidence>
<protein>
    <submittedName>
        <fullName evidence="3">Uncharacterized protein</fullName>
    </submittedName>
</protein>
<dbReference type="EMBL" id="JBHSGA010000020">
    <property type="protein sequence ID" value="MFC4528519.1"/>
    <property type="molecule type" value="Genomic_DNA"/>
</dbReference>
<keyword evidence="2" id="KW-0732">Signal</keyword>
<reference evidence="4" key="1">
    <citation type="journal article" date="2019" name="Int. J. Syst. Evol. Microbiol.">
        <title>The Global Catalogue of Microorganisms (GCM) 10K type strain sequencing project: providing services to taxonomists for standard genome sequencing and annotation.</title>
        <authorList>
            <consortium name="The Broad Institute Genomics Platform"/>
            <consortium name="The Broad Institute Genome Sequencing Center for Infectious Disease"/>
            <person name="Wu L."/>
            <person name="Ma J."/>
        </authorList>
    </citation>
    <scope>NUCLEOTIDE SEQUENCE [LARGE SCALE GENOMIC DNA]</scope>
    <source>
        <strain evidence="4">CCM 4481</strain>
    </source>
</reference>